<dbReference type="AlphaFoldDB" id="A0AAD0SNR5"/>
<dbReference type="EMBL" id="CP032100">
    <property type="protein sequence ID" value="AXX88883.1"/>
    <property type="molecule type" value="Genomic_DNA"/>
</dbReference>
<dbReference type="PROSITE" id="PS50914">
    <property type="entry name" value="BON"/>
    <property type="match status" value="2"/>
</dbReference>
<evidence type="ECO:0000256" key="1">
    <source>
        <dbReference type="SAM" id="SignalP"/>
    </source>
</evidence>
<feature type="domain" description="BON" evidence="2">
    <location>
        <begin position="122"/>
        <end position="189"/>
    </location>
</feature>
<dbReference type="Proteomes" id="UP000263040">
    <property type="component" value="Chromosome"/>
</dbReference>
<evidence type="ECO:0000313" key="4">
    <source>
        <dbReference type="Proteomes" id="UP000263040"/>
    </source>
</evidence>
<dbReference type="InterPro" id="IPR007055">
    <property type="entry name" value="BON_dom"/>
</dbReference>
<dbReference type="InterPro" id="IPR014004">
    <property type="entry name" value="Transpt-assoc_nodulatn_dom_bac"/>
</dbReference>
<gene>
    <name evidence="3" type="ORF">ASUIS_0376</name>
</gene>
<keyword evidence="4" id="KW-1185">Reference proteome</keyword>
<dbReference type="PANTHER" id="PTHR34606:SF15">
    <property type="entry name" value="BON DOMAIN-CONTAINING PROTEIN"/>
    <property type="match status" value="1"/>
</dbReference>
<accession>A0AAD0SNR5</accession>
<dbReference type="InterPro" id="IPR051686">
    <property type="entry name" value="Lipoprotein_DolP"/>
</dbReference>
<reference evidence="3 4" key="1">
    <citation type="submission" date="2018-08" db="EMBL/GenBank/DDBJ databases">
        <title>Complete genome of the Arcobacter suis type strain LMG 26152.</title>
        <authorList>
            <person name="Miller W.G."/>
            <person name="Yee E."/>
            <person name="Bono J.L."/>
        </authorList>
    </citation>
    <scope>NUCLEOTIDE SEQUENCE [LARGE SCALE GENOMIC DNA]</scope>
    <source>
        <strain evidence="3 4">CECT 7833</strain>
    </source>
</reference>
<organism evidence="3 4">
    <name type="scientific">Arcobacter suis CECT 7833</name>
    <dbReference type="NCBI Taxonomy" id="663365"/>
    <lineage>
        <taxon>Bacteria</taxon>
        <taxon>Pseudomonadati</taxon>
        <taxon>Campylobacterota</taxon>
        <taxon>Epsilonproteobacteria</taxon>
        <taxon>Campylobacterales</taxon>
        <taxon>Arcobacteraceae</taxon>
        <taxon>Arcobacter</taxon>
    </lineage>
</organism>
<dbReference type="Pfam" id="PF04972">
    <property type="entry name" value="BON"/>
    <property type="match status" value="2"/>
</dbReference>
<evidence type="ECO:0000259" key="2">
    <source>
        <dbReference type="PROSITE" id="PS50914"/>
    </source>
</evidence>
<dbReference type="RefSeq" id="WP_192894416.1">
    <property type="nucleotide sequence ID" value="NZ_CP032100.1"/>
</dbReference>
<dbReference type="Gene3D" id="3.30.1340.30">
    <property type="match status" value="2"/>
</dbReference>
<dbReference type="PANTHER" id="PTHR34606">
    <property type="entry name" value="BON DOMAIN-CONTAINING PROTEIN"/>
    <property type="match status" value="1"/>
</dbReference>
<keyword evidence="1" id="KW-0732">Signal</keyword>
<name>A0AAD0SNR5_9BACT</name>
<feature type="chain" id="PRO_5042276102" evidence="1">
    <location>
        <begin position="26"/>
        <end position="189"/>
    </location>
</feature>
<dbReference type="KEGG" id="asui:ASUIS_0376"/>
<evidence type="ECO:0000313" key="3">
    <source>
        <dbReference type="EMBL" id="AXX88883.1"/>
    </source>
</evidence>
<protein>
    <submittedName>
        <fullName evidence="3">Periplasmic chaperone OsmY (BON domain)</fullName>
    </submittedName>
</protein>
<feature type="signal peptide" evidence="1">
    <location>
        <begin position="1"/>
        <end position="25"/>
    </location>
</feature>
<proteinExistence type="predicted"/>
<dbReference type="SMART" id="SM00749">
    <property type="entry name" value="BON"/>
    <property type="match status" value="2"/>
</dbReference>
<sequence length="189" mass="20012">MKQGKFLKAAIVATILIVNTVPLLATEVSDTTKSKSTIGEKIDDTVITTQVKMALMKDSSTATLGADVTTTNGVVLLQGTVQDNSERDMTTKVGASVQGVKSVQNEMKVITEQTSTVGERLEDTAITTKVKMALTLHASTGALRTTVTTTDSVVTVGGKAKNKAEKELVSKIVEDVKGVRKVINNMTVE</sequence>
<feature type="domain" description="BON" evidence="2">
    <location>
        <begin position="43"/>
        <end position="111"/>
    </location>
</feature>